<organism evidence="4 5">
    <name type="scientific">Lingula anatina</name>
    <name type="common">Brachiopod</name>
    <name type="synonym">Lingula unguis</name>
    <dbReference type="NCBI Taxonomy" id="7574"/>
    <lineage>
        <taxon>Eukaryota</taxon>
        <taxon>Metazoa</taxon>
        <taxon>Spiralia</taxon>
        <taxon>Lophotrochozoa</taxon>
        <taxon>Brachiopoda</taxon>
        <taxon>Linguliformea</taxon>
        <taxon>Lingulata</taxon>
        <taxon>Lingulida</taxon>
        <taxon>Linguloidea</taxon>
        <taxon>Lingulidae</taxon>
        <taxon>Lingula</taxon>
    </lineage>
</organism>
<feature type="coiled-coil region" evidence="1">
    <location>
        <begin position="616"/>
        <end position="650"/>
    </location>
</feature>
<sequence>MGVSSEEVGLESTTIFSHAKTGADMEFTTCVGSLSLGLNSVQGQKTASNQSKMDENFSVNTSPGKRAAVKTTEPTDAHRHETDKTIHFSSTGEEDMEMTVVTGLVLPGRESKEIEGMVTSGSAEENSEMEFTVSVEELKGSFATKPSAPSADDKTVVFDPNSNPEGDYEDDDDSISFKTTNSMADATKHTTKGMDFTTCVGNIEVNSPPCKTSQSPDCNSSSEEADRMPTTMDNKSDATIVINSNCQLTNNMDFTTCIGEVDSPAPEGLEADSHTKFNPLAEQTGCMELTSCVGNKSSQGLEQDDGQKEPAEKSMSHRDNVNKSNVSQREQLEGQSYTSPSHPQREMSSREFSSDGSSTRGTCSVQGEIEARSRSVTPTDGQGGTYTIQKLCTMGDVLTEYSEPASKPPTSSTSEFGILEESIPDMDHTEEMQNTVSENAHSFSKSSYSSGSDTEQLQMTLSKTSMLSVIDEKAEQSMAVSSVDGKITVEDLMMMCGVTFCTKSTRRSTMAPVSMAPPESLQEYLELGMIVQPELETMDWACNWLTQHIEKLRSTVAQVEERLNKNNPEIFEEVRVASKEEMKELKSKIRALVLACRKNSKAKFKQWKGKAVKTILEALQEEEDSIQSCLSELEEACTSLDEQRVKLNEVDAYITEQLRASENLQLPDEQDIQQYVDIVGNLNVEKQVLEEKQMEVNEITKKKDALELEYDVMHKELGRIRLEKKEMMVPCSTSEDLLAKSQCLDRMQRLNEWIIEDIDDYRAKFSWLYDSLLMTVNYGTKTCDPVTGGSTEHRNIADVQFTSKLGDDVACYAHLAHAMILRTIRDEELIKTFPTTEHLPQMMRSVSEVVTGARILSAEVERIQLTHVVKVAETSVTIEFSHLDAFCKFVLTFHLKPGEYPYTPVEWNFKHCIGDIRQEEVSQIIGNQKLGIGYLSRAVDALDKFLDQRVSRKTDNFD</sequence>
<feature type="region of interest" description="Disordered" evidence="2">
    <location>
        <begin position="209"/>
        <end position="231"/>
    </location>
</feature>
<dbReference type="InterPro" id="IPR037388">
    <property type="entry name" value="Blinkin"/>
</dbReference>
<feature type="compositionally biased region" description="Basic and acidic residues" evidence="2">
    <location>
        <begin position="343"/>
        <end position="353"/>
    </location>
</feature>
<dbReference type="CDD" id="cd22817">
    <property type="entry name" value="DRWD-N_Knl1"/>
    <property type="match status" value="1"/>
</dbReference>
<keyword evidence="4" id="KW-1185">Reference proteome</keyword>
<dbReference type="InterPro" id="IPR040850">
    <property type="entry name" value="Knl1_RWD_C"/>
</dbReference>
<dbReference type="PANTHER" id="PTHR16520">
    <property type="entry name" value="KINETOCHORE SCAFFOLD 1"/>
    <property type="match status" value="1"/>
</dbReference>
<feature type="compositionally biased region" description="Polar residues" evidence="2">
    <location>
        <begin position="354"/>
        <end position="365"/>
    </location>
</feature>
<feature type="compositionally biased region" description="Polar residues" evidence="2">
    <location>
        <begin position="209"/>
        <end position="222"/>
    </location>
</feature>
<feature type="compositionally biased region" description="Polar residues" evidence="2">
    <location>
        <begin position="374"/>
        <end position="385"/>
    </location>
</feature>
<dbReference type="Proteomes" id="UP000085678">
    <property type="component" value="Unplaced"/>
</dbReference>
<dbReference type="AlphaFoldDB" id="A0A1S3HL39"/>
<protein>
    <submittedName>
        <fullName evidence="5">Uncharacterized protein LOC106155746</fullName>
    </submittedName>
</protein>
<feature type="coiled-coil region" evidence="1">
    <location>
        <begin position="682"/>
        <end position="716"/>
    </location>
</feature>
<feature type="compositionally biased region" description="Basic and acidic residues" evidence="2">
    <location>
        <begin position="305"/>
        <end position="321"/>
    </location>
</feature>
<feature type="compositionally biased region" description="Polar residues" evidence="2">
    <location>
        <begin position="45"/>
        <end position="63"/>
    </location>
</feature>
<feature type="region of interest" description="Disordered" evidence="2">
    <location>
        <begin position="143"/>
        <end position="172"/>
    </location>
</feature>
<dbReference type="InterPro" id="IPR013253">
    <property type="entry name" value="Spc7_domain"/>
</dbReference>
<reference evidence="5" key="1">
    <citation type="submission" date="2025-08" db="UniProtKB">
        <authorList>
            <consortium name="RefSeq"/>
        </authorList>
    </citation>
    <scope>IDENTIFICATION</scope>
    <source>
        <tissue evidence="5">Gonads</tissue>
    </source>
</reference>
<feature type="region of interest" description="Disordered" evidence="2">
    <location>
        <begin position="433"/>
        <end position="452"/>
    </location>
</feature>
<dbReference type="PANTHER" id="PTHR16520:SF3">
    <property type="entry name" value="KINETOCHORE SCAFFOLD 1"/>
    <property type="match status" value="1"/>
</dbReference>
<dbReference type="RefSeq" id="XP_013386176.1">
    <property type="nucleotide sequence ID" value="XM_013530722.1"/>
</dbReference>
<dbReference type="Pfam" id="PF18210">
    <property type="entry name" value="Knl1_RWD_C"/>
    <property type="match status" value="1"/>
</dbReference>
<accession>A0A1S3HL39</accession>
<evidence type="ECO:0000313" key="4">
    <source>
        <dbReference type="Proteomes" id="UP000085678"/>
    </source>
</evidence>
<feature type="region of interest" description="Disordered" evidence="2">
    <location>
        <begin position="45"/>
        <end position="80"/>
    </location>
</feature>
<dbReference type="OrthoDB" id="6132334at2759"/>
<feature type="compositionally biased region" description="Polar residues" evidence="2">
    <location>
        <begin position="322"/>
        <end position="342"/>
    </location>
</feature>
<dbReference type="GeneID" id="106155746"/>
<dbReference type="GO" id="GO:0008608">
    <property type="term" value="P:attachment of spindle microtubules to kinetochore"/>
    <property type="evidence" value="ECO:0007669"/>
    <property type="project" value="InterPro"/>
</dbReference>
<dbReference type="GO" id="GO:0034501">
    <property type="term" value="P:protein localization to kinetochore"/>
    <property type="evidence" value="ECO:0007669"/>
    <property type="project" value="InterPro"/>
</dbReference>
<feature type="domain" description="Spc7 kinetochore protein" evidence="3">
    <location>
        <begin position="470"/>
        <end position="777"/>
    </location>
</feature>
<dbReference type="STRING" id="7574.A0A1S3HL39"/>
<dbReference type="KEGG" id="lak:106155746"/>
<evidence type="ECO:0000259" key="3">
    <source>
        <dbReference type="SMART" id="SM00787"/>
    </source>
</evidence>
<evidence type="ECO:0000256" key="2">
    <source>
        <dbReference type="SAM" id="MobiDB-lite"/>
    </source>
</evidence>
<dbReference type="InParanoid" id="A0A1S3HL39"/>
<feature type="region of interest" description="Disordered" evidence="2">
    <location>
        <begin position="297"/>
        <end position="385"/>
    </location>
</feature>
<proteinExistence type="predicted"/>
<feature type="compositionally biased region" description="Low complexity" evidence="2">
    <location>
        <begin position="442"/>
        <end position="452"/>
    </location>
</feature>
<name>A0A1S3HL39_LINAN</name>
<gene>
    <name evidence="5" type="primary">LOC106155746</name>
</gene>
<dbReference type="GO" id="GO:0005634">
    <property type="term" value="C:nucleus"/>
    <property type="evidence" value="ECO:0007669"/>
    <property type="project" value="TreeGrafter"/>
</dbReference>
<evidence type="ECO:0000256" key="1">
    <source>
        <dbReference type="SAM" id="Coils"/>
    </source>
</evidence>
<keyword evidence="1" id="KW-0175">Coiled coil</keyword>
<dbReference type="SMART" id="SM00787">
    <property type="entry name" value="Spc7"/>
    <property type="match status" value="1"/>
</dbReference>
<dbReference type="Pfam" id="PF08317">
    <property type="entry name" value="Spc7"/>
    <property type="match status" value="1"/>
</dbReference>
<evidence type="ECO:0000313" key="5">
    <source>
        <dbReference type="RefSeq" id="XP_013386176.1"/>
    </source>
</evidence>